<dbReference type="Pfam" id="PF26610">
    <property type="entry name" value="YbbD_head"/>
    <property type="match status" value="1"/>
</dbReference>
<gene>
    <name evidence="3" type="ORF">Rhal01_03765</name>
</gene>
<dbReference type="Proteomes" id="UP001424741">
    <property type="component" value="Unassembled WGS sequence"/>
</dbReference>
<feature type="domain" description="YbbD head" evidence="2">
    <location>
        <begin position="37"/>
        <end position="86"/>
    </location>
</feature>
<name>A0ABP9V7P7_9BACT</name>
<organism evidence="3 4">
    <name type="scientific">Rubritalea halochordaticola</name>
    <dbReference type="NCBI Taxonomy" id="714537"/>
    <lineage>
        <taxon>Bacteria</taxon>
        <taxon>Pseudomonadati</taxon>
        <taxon>Verrucomicrobiota</taxon>
        <taxon>Verrucomicrobiia</taxon>
        <taxon>Verrucomicrobiales</taxon>
        <taxon>Rubritaleaceae</taxon>
        <taxon>Rubritalea</taxon>
    </lineage>
</organism>
<sequence length="156" mass="17752">MTRSATRKIVKGVTIGTAFAALCLVVLLFLAIRGVWDVKEYSFPTKQEATAAEFFEKGWLPEFIPESSTNIRVKRNIDINTSEGGFAFDPKDAEPFVSTLEQKNTNECRLGQPENYTELRSKGYISIDCSHGDTVWRFMIHKELGDCRYTSSMFKY</sequence>
<evidence type="ECO:0000313" key="4">
    <source>
        <dbReference type="Proteomes" id="UP001424741"/>
    </source>
</evidence>
<evidence type="ECO:0000256" key="1">
    <source>
        <dbReference type="SAM" id="Phobius"/>
    </source>
</evidence>
<keyword evidence="1" id="KW-0812">Transmembrane</keyword>
<dbReference type="RefSeq" id="WP_346190060.1">
    <property type="nucleotide sequence ID" value="NZ_BAABRL010000016.1"/>
</dbReference>
<protein>
    <recommendedName>
        <fullName evidence="2">YbbD head domain-containing protein</fullName>
    </recommendedName>
</protein>
<dbReference type="InterPro" id="IPR058827">
    <property type="entry name" value="YbbD_head"/>
</dbReference>
<dbReference type="EMBL" id="BAABRL010000016">
    <property type="protein sequence ID" value="GAA5497569.1"/>
    <property type="molecule type" value="Genomic_DNA"/>
</dbReference>
<accession>A0ABP9V7P7</accession>
<evidence type="ECO:0000259" key="2">
    <source>
        <dbReference type="Pfam" id="PF26610"/>
    </source>
</evidence>
<keyword evidence="1" id="KW-0472">Membrane</keyword>
<comment type="caution">
    <text evidence="3">The sequence shown here is derived from an EMBL/GenBank/DDBJ whole genome shotgun (WGS) entry which is preliminary data.</text>
</comment>
<feature type="transmembrane region" description="Helical" evidence="1">
    <location>
        <begin position="12"/>
        <end position="36"/>
    </location>
</feature>
<evidence type="ECO:0000313" key="3">
    <source>
        <dbReference type="EMBL" id="GAA5497569.1"/>
    </source>
</evidence>
<keyword evidence="4" id="KW-1185">Reference proteome</keyword>
<proteinExistence type="predicted"/>
<reference evidence="3 4" key="1">
    <citation type="submission" date="2024-02" db="EMBL/GenBank/DDBJ databases">
        <title>Rubritalea halochordaticola NBRC 107102.</title>
        <authorList>
            <person name="Ichikawa N."/>
            <person name="Katano-Makiyama Y."/>
            <person name="Hidaka K."/>
        </authorList>
    </citation>
    <scope>NUCLEOTIDE SEQUENCE [LARGE SCALE GENOMIC DNA]</scope>
    <source>
        <strain evidence="3 4">NBRC 107102</strain>
    </source>
</reference>
<keyword evidence="1" id="KW-1133">Transmembrane helix</keyword>